<dbReference type="AlphaFoldDB" id="A0ABD1SXY8"/>
<keyword evidence="3" id="KW-1185">Reference proteome</keyword>
<dbReference type="EMBL" id="JBFOLK010000006">
    <property type="protein sequence ID" value="KAL2505330.1"/>
    <property type="molecule type" value="Genomic_DNA"/>
</dbReference>
<proteinExistence type="predicted"/>
<protein>
    <submittedName>
        <fullName evidence="2">Uncharacterized protein</fullName>
    </submittedName>
</protein>
<comment type="caution">
    <text evidence="2">The sequence shown here is derived from an EMBL/GenBank/DDBJ whole genome shotgun (WGS) entry which is preliminary data.</text>
</comment>
<feature type="region of interest" description="Disordered" evidence="1">
    <location>
        <begin position="108"/>
        <end position="128"/>
    </location>
</feature>
<dbReference type="Proteomes" id="UP001604336">
    <property type="component" value="Unassembled WGS sequence"/>
</dbReference>
<evidence type="ECO:0000256" key="1">
    <source>
        <dbReference type="SAM" id="MobiDB-lite"/>
    </source>
</evidence>
<sequence>MFNNVEHTMQPIGNNSTYFTHLVGNQVRFTMLPCYPSCIESYFDLQSDRSPDKYWAVCVAVAADRYRDYKLKVHNHLNEHGPSHPYSELSVEDLQKYNDIFTSSTFMGVVPEDDEDENENNGGGLEDL</sequence>
<evidence type="ECO:0000313" key="2">
    <source>
        <dbReference type="EMBL" id="KAL2505330.1"/>
    </source>
</evidence>
<evidence type="ECO:0000313" key="3">
    <source>
        <dbReference type="Proteomes" id="UP001604336"/>
    </source>
</evidence>
<gene>
    <name evidence="2" type="ORF">Adt_20951</name>
</gene>
<accession>A0ABD1SXY8</accession>
<name>A0ABD1SXY8_9LAMI</name>
<reference evidence="3" key="1">
    <citation type="submission" date="2024-07" db="EMBL/GenBank/DDBJ databases">
        <title>Two chromosome-level genome assemblies of Korean endemic species Abeliophyllum distichum and Forsythia ovata (Oleaceae).</title>
        <authorList>
            <person name="Jang H."/>
        </authorList>
    </citation>
    <scope>NUCLEOTIDE SEQUENCE [LARGE SCALE GENOMIC DNA]</scope>
</reference>
<organism evidence="2 3">
    <name type="scientific">Abeliophyllum distichum</name>
    <dbReference type="NCBI Taxonomy" id="126358"/>
    <lineage>
        <taxon>Eukaryota</taxon>
        <taxon>Viridiplantae</taxon>
        <taxon>Streptophyta</taxon>
        <taxon>Embryophyta</taxon>
        <taxon>Tracheophyta</taxon>
        <taxon>Spermatophyta</taxon>
        <taxon>Magnoliopsida</taxon>
        <taxon>eudicotyledons</taxon>
        <taxon>Gunneridae</taxon>
        <taxon>Pentapetalae</taxon>
        <taxon>asterids</taxon>
        <taxon>lamiids</taxon>
        <taxon>Lamiales</taxon>
        <taxon>Oleaceae</taxon>
        <taxon>Forsythieae</taxon>
        <taxon>Abeliophyllum</taxon>
    </lineage>
</organism>